<comment type="caution">
    <text evidence="2">The sequence shown here is derived from an EMBL/GenBank/DDBJ whole genome shotgun (WGS) entry which is preliminary data.</text>
</comment>
<protein>
    <submittedName>
        <fullName evidence="2">Uncharacterized protein</fullName>
    </submittedName>
</protein>
<feature type="compositionally biased region" description="Basic residues" evidence="1">
    <location>
        <begin position="1"/>
        <end position="12"/>
    </location>
</feature>
<organism evidence="2 3">
    <name type="scientific">Janthinobacterium lividum</name>
    <dbReference type="NCBI Taxonomy" id="29581"/>
    <lineage>
        <taxon>Bacteria</taxon>
        <taxon>Pseudomonadati</taxon>
        <taxon>Pseudomonadota</taxon>
        <taxon>Betaproteobacteria</taxon>
        <taxon>Burkholderiales</taxon>
        <taxon>Oxalobacteraceae</taxon>
        <taxon>Janthinobacterium</taxon>
    </lineage>
</organism>
<dbReference type="Proteomes" id="UP000179840">
    <property type="component" value="Unassembled WGS sequence"/>
</dbReference>
<feature type="region of interest" description="Disordered" evidence="1">
    <location>
        <begin position="1"/>
        <end position="30"/>
    </location>
</feature>
<sequence>MSCGQSRRRRRDWPHTQGQGWQTKSCQRLPGGPESHLLRKVAFFSPIGVASPAIARLRVLL</sequence>
<reference evidence="2 3" key="1">
    <citation type="submission" date="2015-06" db="EMBL/GenBank/DDBJ databases">
        <title>Draft genome sequencing of a biphenyl-degrading bacterium, Janthinobacterium lividum MEG1.</title>
        <authorList>
            <person name="Shimodaira J."/>
            <person name="Hatta T."/>
        </authorList>
    </citation>
    <scope>NUCLEOTIDE SEQUENCE [LARGE SCALE GENOMIC DNA]</scope>
    <source>
        <strain evidence="2 3">MEG1</strain>
    </source>
</reference>
<evidence type="ECO:0000256" key="1">
    <source>
        <dbReference type="SAM" id="MobiDB-lite"/>
    </source>
</evidence>
<dbReference type="EMBL" id="LFKP01000003">
    <property type="protein sequence ID" value="OHV98555.1"/>
    <property type="molecule type" value="Genomic_DNA"/>
</dbReference>
<gene>
    <name evidence="2" type="ORF">AKG95_04900</name>
</gene>
<evidence type="ECO:0000313" key="3">
    <source>
        <dbReference type="Proteomes" id="UP000179840"/>
    </source>
</evidence>
<name>A0A1S1UDS2_9BURK</name>
<accession>A0A1S1UDS2</accession>
<dbReference type="AlphaFoldDB" id="A0A1S1UDS2"/>
<evidence type="ECO:0000313" key="2">
    <source>
        <dbReference type="EMBL" id="OHV98555.1"/>
    </source>
</evidence>
<feature type="compositionally biased region" description="Polar residues" evidence="1">
    <location>
        <begin position="16"/>
        <end position="26"/>
    </location>
</feature>
<proteinExistence type="predicted"/>